<feature type="transmembrane region" description="Helical" evidence="1">
    <location>
        <begin position="326"/>
        <end position="351"/>
    </location>
</feature>
<feature type="transmembrane region" description="Helical" evidence="1">
    <location>
        <begin position="284"/>
        <end position="306"/>
    </location>
</feature>
<reference evidence="2 3" key="1">
    <citation type="journal article" date="2014" name="Genome Biol. Evol.">
        <title>The secreted proteins of Achlya hypogyna and Thraustotheca clavata identify the ancestral oomycete secretome and reveal gene acquisitions by horizontal gene transfer.</title>
        <authorList>
            <person name="Misner I."/>
            <person name="Blouin N."/>
            <person name="Leonard G."/>
            <person name="Richards T.A."/>
            <person name="Lane C.E."/>
        </authorList>
    </citation>
    <scope>NUCLEOTIDE SEQUENCE [LARGE SCALE GENOMIC DNA]</scope>
    <source>
        <strain evidence="2 3">ATCC 48635</strain>
    </source>
</reference>
<comment type="caution">
    <text evidence="2">The sequence shown here is derived from an EMBL/GenBank/DDBJ whole genome shotgun (WGS) entry which is preliminary data.</text>
</comment>
<feature type="transmembrane region" description="Helical" evidence="1">
    <location>
        <begin position="246"/>
        <end position="264"/>
    </location>
</feature>
<evidence type="ECO:0000313" key="2">
    <source>
        <dbReference type="EMBL" id="OQR82992.1"/>
    </source>
</evidence>
<feature type="transmembrane region" description="Helical" evidence="1">
    <location>
        <begin position="437"/>
        <end position="465"/>
    </location>
</feature>
<sequence length="561" mass="62341">MLVQVQGQPDSAPRTVVFYWWSVIVSSCLFLNVTLMPLKAYISEPFPWVLQPHHTYDDICSVNYTACGEALDRAFRIRSESMHPGTNYIFGQDFDLVRQTLTISPGAHSLDPAFLLQTSYGQFYSQRVRRELLEVGANIRNASDLHVLQLSKMLGVVAAYVVFWIEPGQQPSQYYLFTGLQLPVYSDSYRWVKFVCRVTMALMLVGLMWRRYYCHYVHLAHGLRTVGLPVADKCQRYYVLLGDPTSMVLLEPALCGLFILDFFASSDFASRALVRICQTQDWSVFFIASLYLSRTVWCGYASIAVVSRLLEKYPHWRFEPVDPGLLAIAIFVLAGPVTYLQSRSLLVIALYQWIDSCVLSAEAKEMGTEGALGGVVFTTVFASLPLMYGFGRPWLDALLRQASSRVAPGPRIAVKTMTSVVGGAFASVSSNDAKHRWLMTLCLALFRGVSGATVGFTGGSLHALIASNVQLKRHRGLSQTGADAYVLFFATPRDAKRLSWTSVRLSLRSCVHPLPCTSDGPSRGADAQALDKANATCAVGWLELHPKTHLRVGANDSPWVL</sequence>
<feature type="transmembrane region" description="Helical" evidence="1">
    <location>
        <begin position="371"/>
        <end position="391"/>
    </location>
</feature>
<protein>
    <recommendedName>
        <fullName evidence="4">Transmembrane protein</fullName>
    </recommendedName>
</protein>
<feature type="transmembrane region" description="Helical" evidence="1">
    <location>
        <begin position="191"/>
        <end position="209"/>
    </location>
</feature>
<evidence type="ECO:0008006" key="4">
    <source>
        <dbReference type="Google" id="ProtNLM"/>
    </source>
</evidence>
<feature type="transmembrane region" description="Helical" evidence="1">
    <location>
        <begin position="18"/>
        <end position="38"/>
    </location>
</feature>
<keyword evidence="1" id="KW-0472">Membrane</keyword>
<dbReference type="Proteomes" id="UP000243579">
    <property type="component" value="Unassembled WGS sequence"/>
</dbReference>
<proteinExistence type="predicted"/>
<evidence type="ECO:0000313" key="3">
    <source>
        <dbReference type="Proteomes" id="UP000243579"/>
    </source>
</evidence>
<name>A0A1V9YBC0_ACHHY</name>
<evidence type="ECO:0000256" key="1">
    <source>
        <dbReference type="SAM" id="Phobius"/>
    </source>
</evidence>
<dbReference type="AlphaFoldDB" id="A0A1V9YBC0"/>
<gene>
    <name evidence="2" type="ORF">ACHHYP_15257</name>
</gene>
<organism evidence="2 3">
    <name type="scientific">Achlya hypogyna</name>
    <name type="common">Oomycete</name>
    <name type="synonym">Protoachlya hypogyna</name>
    <dbReference type="NCBI Taxonomy" id="1202772"/>
    <lineage>
        <taxon>Eukaryota</taxon>
        <taxon>Sar</taxon>
        <taxon>Stramenopiles</taxon>
        <taxon>Oomycota</taxon>
        <taxon>Saprolegniomycetes</taxon>
        <taxon>Saprolegniales</taxon>
        <taxon>Achlyaceae</taxon>
        <taxon>Achlya</taxon>
    </lineage>
</organism>
<dbReference type="EMBL" id="JNBR01002405">
    <property type="protein sequence ID" value="OQR82992.1"/>
    <property type="molecule type" value="Genomic_DNA"/>
</dbReference>
<keyword evidence="1" id="KW-1133">Transmembrane helix</keyword>
<keyword evidence="3" id="KW-1185">Reference proteome</keyword>
<keyword evidence="1" id="KW-0812">Transmembrane</keyword>
<accession>A0A1V9YBC0</accession>
<dbReference type="OrthoDB" id="70557at2759"/>